<dbReference type="OrthoDB" id="1577640at2759"/>
<dbReference type="PANTHER" id="PTHR22958:SF1">
    <property type="entry name" value="GLYCEROPHOSPHOCHOLINE PHOSPHODIESTERASE GPCPD1"/>
    <property type="match status" value="1"/>
</dbReference>
<evidence type="ECO:0000259" key="2">
    <source>
        <dbReference type="PROSITE" id="PS51704"/>
    </source>
</evidence>
<dbReference type="STRING" id="90262.A0A1X2IYJ0"/>
<dbReference type="InterPro" id="IPR051578">
    <property type="entry name" value="GDPD"/>
</dbReference>
<accession>A0A1X2IYJ0</accession>
<dbReference type="AlphaFoldDB" id="A0A1X2IYJ0"/>
<protein>
    <recommendedName>
        <fullName evidence="2">GP-PDE domain-containing protein</fullName>
    </recommendedName>
</protein>
<keyword evidence="4" id="KW-1185">Reference proteome</keyword>
<sequence length="179" mass="20390">MGIHLELKYPSVTDLDLYSFSTITDRNTFVDIILQCIYDYVRSLPPHAPNVSIFFSSFNAAICTVVNWKQPNYAVFYNTCCGLNKSTVQRGTKRRLGQDEHISDSMHALAAQQEQVISGTSLKEAVKFAKRNNLLGIISEATPLVKMKTQTHMHKKKKRKQGGQYIQCNYISTFIFIFI</sequence>
<keyword evidence="1" id="KW-0378">Hydrolase</keyword>
<dbReference type="PROSITE" id="PS51704">
    <property type="entry name" value="GP_PDE"/>
    <property type="match status" value="1"/>
</dbReference>
<proteinExistence type="predicted"/>
<organism evidence="3 4">
    <name type="scientific">Absidia repens</name>
    <dbReference type="NCBI Taxonomy" id="90262"/>
    <lineage>
        <taxon>Eukaryota</taxon>
        <taxon>Fungi</taxon>
        <taxon>Fungi incertae sedis</taxon>
        <taxon>Mucoromycota</taxon>
        <taxon>Mucoromycotina</taxon>
        <taxon>Mucoromycetes</taxon>
        <taxon>Mucorales</taxon>
        <taxon>Cunninghamellaceae</taxon>
        <taxon>Absidia</taxon>
    </lineage>
</organism>
<name>A0A1X2IYJ0_9FUNG</name>
<gene>
    <name evidence="3" type="ORF">BCR42DRAFT_90128</name>
</gene>
<comment type="caution">
    <text evidence="3">The sequence shown here is derived from an EMBL/GenBank/DDBJ whole genome shotgun (WGS) entry which is preliminary data.</text>
</comment>
<dbReference type="InterPro" id="IPR017946">
    <property type="entry name" value="PLC-like_Pdiesterase_TIM-brl"/>
</dbReference>
<evidence type="ECO:0000313" key="4">
    <source>
        <dbReference type="Proteomes" id="UP000193560"/>
    </source>
</evidence>
<reference evidence="3 4" key="1">
    <citation type="submission" date="2016-07" db="EMBL/GenBank/DDBJ databases">
        <title>Pervasive Adenine N6-methylation of Active Genes in Fungi.</title>
        <authorList>
            <consortium name="DOE Joint Genome Institute"/>
            <person name="Mondo S.J."/>
            <person name="Dannebaum R.O."/>
            <person name="Kuo R.C."/>
            <person name="Labutti K."/>
            <person name="Haridas S."/>
            <person name="Kuo A."/>
            <person name="Salamov A."/>
            <person name="Ahrendt S.R."/>
            <person name="Lipzen A."/>
            <person name="Sullivan W."/>
            <person name="Andreopoulos W.B."/>
            <person name="Clum A."/>
            <person name="Lindquist E."/>
            <person name="Daum C."/>
            <person name="Ramamoorthy G.K."/>
            <person name="Gryganskyi A."/>
            <person name="Culley D."/>
            <person name="Magnuson J.K."/>
            <person name="James T.Y."/>
            <person name="O'Malley M.A."/>
            <person name="Stajich J.E."/>
            <person name="Spatafora J.W."/>
            <person name="Visel A."/>
            <person name="Grigoriev I.V."/>
        </authorList>
    </citation>
    <scope>NUCLEOTIDE SEQUENCE [LARGE SCALE GENOMIC DNA]</scope>
    <source>
        <strain evidence="3 4">NRRL 1336</strain>
    </source>
</reference>
<evidence type="ECO:0000256" key="1">
    <source>
        <dbReference type="ARBA" id="ARBA00022801"/>
    </source>
</evidence>
<dbReference type="InterPro" id="IPR030395">
    <property type="entry name" value="GP_PDE_dom"/>
</dbReference>
<dbReference type="Gene3D" id="3.20.20.190">
    <property type="entry name" value="Phosphatidylinositol (PI) phosphodiesterase"/>
    <property type="match status" value="1"/>
</dbReference>
<dbReference type="PANTHER" id="PTHR22958">
    <property type="entry name" value="GLYCEROPHOSPHORYL DIESTER PHOSPHODIESTERASE"/>
    <property type="match status" value="1"/>
</dbReference>
<feature type="domain" description="GP-PDE" evidence="2">
    <location>
        <begin position="1"/>
        <end position="179"/>
    </location>
</feature>
<dbReference type="Proteomes" id="UP000193560">
    <property type="component" value="Unassembled WGS sequence"/>
</dbReference>
<dbReference type="GO" id="GO:0046475">
    <property type="term" value="P:glycerophospholipid catabolic process"/>
    <property type="evidence" value="ECO:0007669"/>
    <property type="project" value="TreeGrafter"/>
</dbReference>
<evidence type="ECO:0000313" key="3">
    <source>
        <dbReference type="EMBL" id="ORZ24396.1"/>
    </source>
</evidence>
<dbReference type="GO" id="GO:0008081">
    <property type="term" value="F:phosphoric diester hydrolase activity"/>
    <property type="evidence" value="ECO:0007669"/>
    <property type="project" value="InterPro"/>
</dbReference>
<dbReference type="EMBL" id="MCGE01000002">
    <property type="protein sequence ID" value="ORZ24396.1"/>
    <property type="molecule type" value="Genomic_DNA"/>
</dbReference>